<proteinExistence type="predicted"/>
<comment type="caution">
    <text evidence="2">The sequence shown here is derived from an EMBL/GenBank/DDBJ whole genome shotgun (WGS) entry which is preliminary data.</text>
</comment>
<dbReference type="AlphaFoldDB" id="A0AAN8NVX8"/>
<accession>A0AAN8NVX8</accession>
<dbReference type="EMBL" id="JAWJWE010000036">
    <property type="protein sequence ID" value="KAK6629924.1"/>
    <property type="molecule type" value="Genomic_DNA"/>
</dbReference>
<sequence length="197" mass="23114">MKDGKEKEKRRGDKRGPMHQHDRHHHNPPPRGLPVISQVPDEIDPSSMRQRYRPRCFALSCWPRPLFQGFALQLTQGSTTRFFFFSQEYLFFFSKYLQMKPNENVENIFHPPISRTFLPSDDLNNRRSQSGRRAEEDYYLLRFSDAQLQILLQLHGWSRVTANINRGYTCTGDLDSVMVVALDLVETLRNLSNKTVK</sequence>
<evidence type="ECO:0000313" key="2">
    <source>
        <dbReference type="EMBL" id="KAK6629924.1"/>
    </source>
</evidence>
<name>A0AAN8NVX8_POLSC</name>
<organism evidence="2 3">
    <name type="scientific">Polyplax serrata</name>
    <name type="common">Common mouse louse</name>
    <dbReference type="NCBI Taxonomy" id="468196"/>
    <lineage>
        <taxon>Eukaryota</taxon>
        <taxon>Metazoa</taxon>
        <taxon>Ecdysozoa</taxon>
        <taxon>Arthropoda</taxon>
        <taxon>Hexapoda</taxon>
        <taxon>Insecta</taxon>
        <taxon>Pterygota</taxon>
        <taxon>Neoptera</taxon>
        <taxon>Paraneoptera</taxon>
        <taxon>Psocodea</taxon>
        <taxon>Troctomorpha</taxon>
        <taxon>Phthiraptera</taxon>
        <taxon>Anoplura</taxon>
        <taxon>Polyplacidae</taxon>
        <taxon>Polyplax</taxon>
    </lineage>
</organism>
<reference evidence="2 3" key="1">
    <citation type="submission" date="2023-10" db="EMBL/GenBank/DDBJ databases">
        <title>Genomes of two closely related lineages of the louse Polyplax serrata with different host specificities.</title>
        <authorList>
            <person name="Martinu J."/>
            <person name="Tarabai H."/>
            <person name="Stefka J."/>
            <person name="Hypsa V."/>
        </authorList>
    </citation>
    <scope>NUCLEOTIDE SEQUENCE [LARGE SCALE GENOMIC DNA]</scope>
    <source>
        <strain evidence="2">HR10_N</strain>
    </source>
</reference>
<feature type="compositionally biased region" description="Basic and acidic residues" evidence="1">
    <location>
        <begin position="1"/>
        <end position="20"/>
    </location>
</feature>
<evidence type="ECO:0000256" key="1">
    <source>
        <dbReference type="SAM" id="MobiDB-lite"/>
    </source>
</evidence>
<gene>
    <name evidence="2" type="ORF">RUM43_003745</name>
</gene>
<evidence type="ECO:0000313" key="3">
    <source>
        <dbReference type="Proteomes" id="UP001372834"/>
    </source>
</evidence>
<feature type="region of interest" description="Disordered" evidence="1">
    <location>
        <begin position="1"/>
        <end position="37"/>
    </location>
</feature>
<protein>
    <submittedName>
        <fullName evidence="2">Uncharacterized protein</fullName>
    </submittedName>
</protein>
<dbReference type="Proteomes" id="UP001372834">
    <property type="component" value="Unassembled WGS sequence"/>
</dbReference>